<comment type="caution">
    <text evidence="2">The sequence shown here is derived from an EMBL/GenBank/DDBJ whole genome shotgun (WGS) entry which is preliminary data.</text>
</comment>
<feature type="compositionally biased region" description="Polar residues" evidence="1">
    <location>
        <begin position="1"/>
        <end position="18"/>
    </location>
</feature>
<organism evidence="2 3">
    <name type="scientific">Neurospora intermedia</name>
    <dbReference type="NCBI Taxonomy" id="5142"/>
    <lineage>
        <taxon>Eukaryota</taxon>
        <taxon>Fungi</taxon>
        <taxon>Dikarya</taxon>
        <taxon>Ascomycota</taxon>
        <taxon>Pezizomycotina</taxon>
        <taxon>Sordariomycetes</taxon>
        <taxon>Sordariomycetidae</taxon>
        <taxon>Sordariales</taxon>
        <taxon>Sordariaceae</taxon>
        <taxon>Neurospora</taxon>
    </lineage>
</organism>
<feature type="compositionally biased region" description="Low complexity" evidence="1">
    <location>
        <begin position="59"/>
        <end position="71"/>
    </location>
</feature>
<name>A0ABR3DFK1_NEUIN</name>
<proteinExistence type="predicted"/>
<keyword evidence="3" id="KW-1185">Reference proteome</keyword>
<feature type="compositionally biased region" description="Low complexity" evidence="1">
    <location>
        <begin position="83"/>
        <end position="107"/>
    </location>
</feature>
<feature type="region of interest" description="Disordered" evidence="1">
    <location>
        <begin position="1"/>
        <end position="128"/>
    </location>
</feature>
<reference evidence="2 3" key="1">
    <citation type="submission" date="2023-09" db="EMBL/GenBank/DDBJ databases">
        <title>Multi-omics analysis of a traditional fermented food reveals byproduct-associated fungal strains for waste-to-food upcycling.</title>
        <authorList>
            <consortium name="Lawrence Berkeley National Laboratory"/>
            <person name="Rekdal V.M."/>
            <person name="Villalobos-Escobedo J.M."/>
            <person name="Rodriguez-Valeron N."/>
            <person name="Garcia M.O."/>
            <person name="Vasquez D.P."/>
            <person name="Damayanti I."/>
            <person name="Sorensen P.M."/>
            <person name="Baidoo E.E."/>
            <person name="De Carvalho A.C."/>
            <person name="Riley R."/>
            <person name="Lipzen A."/>
            <person name="He G."/>
            <person name="Yan M."/>
            <person name="Haridas S."/>
            <person name="Daum C."/>
            <person name="Yoshinaga Y."/>
            <person name="Ng V."/>
            <person name="Grigoriev I.V."/>
            <person name="Munk R."/>
            <person name="Nuraida L."/>
            <person name="Wijaya C.H."/>
            <person name="Morales P.-C."/>
            <person name="Keasling J.D."/>
        </authorList>
    </citation>
    <scope>NUCLEOTIDE SEQUENCE [LARGE SCALE GENOMIC DNA]</scope>
    <source>
        <strain evidence="2 3">FGSC 2613</strain>
    </source>
</reference>
<evidence type="ECO:0000313" key="2">
    <source>
        <dbReference type="EMBL" id="KAL0471437.1"/>
    </source>
</evidence>
<dbReference type="Proteomes" id="UP001451303">
    <property type="component" value="Unassembled WGS sequence"/>
</dbReference>
<protein>
    <submittedName>
        <fullName evidence="2">Uncharacterized protein</fullName>
    </submittedName>
</protein>
<dbReference type="EMBL" id="JAVLET010000003">
    <property type="protein sequence ID" value="KAL0471437.1"/>
    <property type="molecule type" value="Genomic_DNA"/>
</dbReference>
<evidence type="ECO:0000256" key="1">
    <source>
        <dbReference type="SAM" id="MobiDB-lite"/>
    </source>
</evidence>
<evidence type="ECO:0000313" key="3">
    <source>
        <dbReference type="Proteomes" id="UP001451303"/>
    </source>
</evidence>
<sequence>MSASTNFNFPSHPTSRSHALQIIEGTRALQQQQQSSPLASSHQSSSKSSSPKRDYYAESTTSISSFSSRTSLLKDKFHSTFGSSSSSSPSSDSKSKSKSNSKSVSSSPMNNTRQQGLFLLGSSIRMGH</sequence>
<feature type="compositionally biased region" description="Low complexity" evidence="1">
    <location>
        <begin position="28"/>
        <end position="49"/>
    </location>
</feature>
<accession>A0ABR3DFK1</accession>
<gene>
    <name evidence="2" type="ORF">QR685DRAFT_203419</name>
</gene>